<feature type="transmembrane region" description="Helical" evidence="7">
    <location>
        <begin position="23"/>
        <end position="41"/>
    </location>
</feature>
<feature type="transmembrane region" description="Helical" evidence="7">
    <location>
        <begin position="415"/>
        <end position="436"/>
    </location>
</feature>
<feature type="transmembrane region" description="Helical" evidence="7">
    <location>
        <begin position="83"/>
        <end position="107"/>
    </location>
</feature>
<feature type="transmembrane region" description="Helical" evidence="7">
    <location>
        <begin position="442"/>
        <end position="464"/>
    </location>
</feature>
<evidence type="ECO:0000256" key="6">
    <source>
        <dbReference type="ARBA" id="ARBA00023136"/>
    </source>
</evidence>
<feature type="transmembrane region" description="Helical" evidence="7">
    <location>
        <begin position="147"/>
        <end position="170"/>
    </location>
</feature>
<dbReference type="RefSeq" id="WP_117724823.1">
    <property type="nucleotide sequence ID" value="NZ_QSUL01000010.1"/>
</dbReference>
<evidence type="ECO:0000313" key="9">
    <source>
        <dbReference type="Proteomes" id="UP000260983"/>
    </source>
</evidence>
<name>A0A3E5B8S7_9BACE</name>
<keyword evidence="4 7" id="KW-0812">Transmembrane</keyword>
<protein>
    <submittedName>
        <fullName evidence="8">Lipopolysaccharide biosynthesis protein</fullName>
    </submittedName>
</protein>
<feature type="transmembrane region" description="Helical" evidence="7">
    <location>
        <begin position="176"/>
        <end position="194"/>
    </location>
</feature>
<sequence length="477" mass="53509">MTVSSNIKDKAAKSVIWSFVEKISVQGVGFVIGLILARLLMPEDYGVIAILYIFISVATVFIDGGFSNALIQNQERTEKDFSTAFYTNVGVAILCYLLLYIAAPYMAEYFKQPLLKNVTRVYGISLVISSVSLVQKSRYYINYNFRIIALISLGAILFGGIIAIIMAYNGSGVWTLVWYYLIVETIRTVCLWILGKWSPSEGFSTASFIRIFNFGSKLLGANMLNVIASNIYTFVIGKMFDATSLGFYSRGQSMSYIIPSNFSNIMTQAGYPVLCEVQDDQEKLRLYFSKYIKVSFAALAPLMVLLASLAFPIVSIILTDKWLPCVPIIQILAIGYMFDPVMRLNANVINVTGRSEYSFHAELYKKIALLIILIVTSLCGLTAMVWGLAVYNVIDLIIVSFYVKRVVGLNFIQEMRMLFPIMLYAMISYSCVYMVTSFIANAYIQIIMGTITGIITYVTMIMAFSRNVFSDICKIFK</sequence>
<dbReference type="CDD" id="cd13127">
    <property type="entry name" value="MATE_tuaB_like"/>
    <property type="match status" value="1"/>
</dbReference>
<gene>
    <name evidence="8" type="ORF">DXB65_15845</name>
</gene>
<organism evidence="8 9">
    <name type="scientific">Bacteroides oleiciplenus</name>
    <dbReference type="NCBI Taxonomy" id="626931"/>
    <lineage>
        <taxon>Bacteria</taxon>
        <taxon>Pseudomonadati</taxon>
        <taxon>Bacteroidota</taxon>
        <taxon>Bacteroidia</taxon>
        <taxon>Bacteroidales</taxon>
        <taxon>Bacteroidaceae</taxon>
        <taxon>Bacteroides</taxon>
    </lineage>
</organism>
<proteinExistence type="inferred from homology"/>
<dbReference type="Pfam" id="PF13440">
    <property type="entry name" value="Polysacc_synt_3"/>
    <property type="match status" value="1"/>
</dbReference>
<accession>A0A3E5B8S7</accession>
<evidence type="ECO:0000256" key="5">
    <source>
        <dbReference type="ARBA" id="ARBA00022989"/>
    </source>
</evidence>
<evidence type="ECO:0000256" key="2">
    <source>
        <dbReference type="ARBA" id="ARBA00007430"/>
    </source>
</evidence>
<dbReference type="GO" id="GO:0005886">
    <property type="term" value="C:plasma membrane"/>
    <property type="evidence" value="ECO:0007669"/>
    <property type="project" value="UniProtKB-SubCell"/>
</dbReference>
<dbReference type="EMBL" id="QSUL01000010">
    <property type="protein sequence ID" value="RGN33943.1"/>
    <property type="molecule type" value="Genomic_DNA"/>
</dbReference>
<comment type="similarity">
    <text evidence="2">Belongs to the polysaccharide synthase family.</text>
</comment>
<keyword evidence="5 7" id="KW-1133">Transmembrane helix</keyword>
<evidence type="ECO:0000256" key="1">
    <source>
        <dbReference type="ARBA" id="ARBA00004651"/>
    </source>
</evidence>
<comment type="caution">
    <text evidence="8">The sequence shown here is derived from an EMBL/GenBank/DDBJ whole genome shotgun (WGS) entry which is preliminary data.</text>
</comment>
<evidence type="ECO:0000256" key="4">
    <source>
        <dbReference type="ARBA" id="ARBA00022692"/>
    </source>
</evidence>
<evidence type="ECO:0000313" key="8">
    <source>
        <dbReference type="EMBL" id="RGN33943.1"/>
    </source>
</evidence>
<dbReference type="PANTHER" id="PTHR30250:SF10">
    <property type="entry name" value="LIPOPOLYSACCHARIDE BIOSYNTHESIS PROTEIN WZXC"/>
    <property type="match status" value="1"/>
</dbReference>
<keyword evidence="3" id="KW-1003">Cell membrane</keyword>
<dbReference type="InterPro" id="IPR050833">
    <property type="entry name" value="Poly_Biosynth_Transport"/>
</dbReference>
<evidence type="ECO:0000256" key="3">
    <source>
        <dbReference type="ARBA" id="ARBA00022475"/>
    </source>
</evidence>
<feature type="transmembrane region" description="Helical" evidence="7">
    <location>
        <begin position="47"/>
        <end position="71"/>
    </location>
</feature>
<feature type="transmembrane region" description="Helical" evidence="7">
    <location>
        <begin position="294"/>
        <end position="318"/>
    </location>
</feature>
<reference evidence="8 9" key="1">
    <citation type="submission" date="2018-08" db="EMBL/GenBank/DDBJ databases">
        <title>A genome reference for cultivated species of the human gut microbiota.</title>
        <authorList>
            <person name="Zou Y."/>
            <person name="Xue W."/>
            <person name="Luo G."/>
        </authorList>
    </citation>
    <scope>NUCLEOTIDE SEQUENCE [LARGE SCALE GENOMIC DNA]</scope>
    <source>
        <strain evidence="8 9">OM05-15BH</strain>
    </source>
</reference>
<dbReference type="AlphaFoldDB" id="A0A3E5B8S7"/>
<keyword evidence="6 7" id="KW-0472">Membrane</keyword>
<comment type="subcellular location">
    <subcellularLocation>
        <location evidence="1">Cell membrane</location>
        <topology evidence="1">Multi-pass membrane protein</topology>
    </subcellularLocation>
</comment>
<evidence type="ECO:0000256" key="7">
    <source>
        <dbReference type="SAM" id="Phobius"/>
    </source>
</evidence>
<feature type="transmembrane region" description="Helical" evidence="7">
    <location>
        <begin position="367"/>
        <end position="394"/>
    </location>
</feature>
<dbReference type="Proteomes" id="UP000260983">
    <property type="component" value="Unassembled WGS sequence"/>
</dbReference>
<dbReference type="PANTHER" id="PTHR30250">
    <property type="entry name" value="PST FAMILY PREDICTED COLANIC ACID TRANSPORTER"/>
    <property type="match status" value="1"/>
</dbReference>